<reference evidence="1" key="1">
    <citation type="submission" date="2018-05" db="EMBL/GenBank/DDBJ databases">
        <authorList>
            <person name="Lanie J.A."/>
            <person name="Ng W.-L."/>
            <person name="Kazmierczak K.M."/>
            <person name="Andrzejewski T.M."/>
            <person name="Davidsen T.M."/>
            <person name="Wayne K.J."/>
            <person name="Tettelin H."/>
            <person name="Glass J.I."/>
            <person name="Rusch D."/>
            <person name="Podicherti R."/>
            <person name="Tsui H.-C.T."/>
            <person name="Winkler M.E."/>
        </authorList>
    </citation>
    <scope>NUCLEOTIDE SEQUENCE</scope>
</reference>
<name>A0A381V6C3_9ZZZZ</name>
<dbReference type="Pfam" id="PF11246">
    <property type="entry name" value="Phage_gp53"/>
    <property type="match status" value="1"/>
</dbReference>
<evidence type="ECO:0008006" key="2">
    <source>
        <dbReference type="Google" id="ProtNLM"/>
    </source>
</evidence>
<accession>A0A381V6C3</accession>
<proteinExistence type="predicted"/>
<protein>
    <recommendedName>
        <fullName evidence="2">Baseplate wedge subunit</fullName>
    </recommendedName>
</protein>
<sequence length="195" mass="22670">MPALYYRFDTGTNHAGKKIDIIHQKLVTDISLRHRLKQSIKSAIYTKQLYNIPEGERADTLSLRYYGGFEYVWLIFLANNILDPIFDWPLSQDELIKHIICKYGSLDAANSGVHHYEEILQKLVPASKGQERIEERFYEVDATRYQIVAAQGDGMERTVSDYEYEVLRNDSKKTIALIDNSWVEQILETARNMFS</sequence>
<gene>
    <name evidence="1" type="ORF">METZ01_LOCUS88172</name>
</gene>
<organism evidence="1">
    <name type="scientific">marine metagenome</name>
    <dbReference type="NCBI Taxonomy" id="408172"/>
    <lineage>
        <taxon>unclassified sequences</taxon>
        <taxon>metagenomes</taxon>
        <taxon>ecological metagenomes</taxon>
    </lineage>
</organism>
<dbReference type="AlphaFoldDB" id="A0A381V6C3"/>
<dbReference type="InterPro" id="IPR022607">
    <property type="entry name" value="Phage_T4_Gp53_baseplate_wedge"/>
</dbReference>
<evidence type="ECO:0000313" key="1">
    <source>
        <dbReference type="EMBL" id="SVA35318.1"/>
    </source>
</evidence>
<dbReference type="EMBL" id="UINC01007838">
    <property type="protein sequence ID" value="SVA35318.1"/>
    <property type="molecule type" value="Genomic_DNA"/>
</dbReference>